<evidence type="ECO:0000256" key="1">
    <source>
        <dbReference type="ARBA" id="ARBA00004613"/>
    </source>
</evidence>
<dbReference type="PRINTS" id="PR00266">
    <property type="entry name" value="INTERFERONAB"/>
</dbReference>
<keyword evidence="6 8" id="KW-0051">Antiviral defense</keyword>
<dbReference type="GO" id="GO:0006955">
    <property type="term" value="P:immune response"/>
    <property type="evidence" value="ECO:0007669"/>
    <property type="project" value="UniProtKB-ARBA"/>
</dbReference>
<reference evidence="11" key="1">
    <citation type="submission" date="2025-08" db="UniProtKB">
        <authorList>
            <consortium name="RefSeq"/>
        </authorList>
    </citation>
    <scope>IDENTIFICATION</scope>
    <source>
        <tissue evidence="11">Blood</tissue>
    </source>
</reference>
<dbReference type="SMART" id="SM00076">
    <property type="entry name" value="IFabd"/>
    <property type="match status" value="1"/>
</dbReference>
<dbReference type="PROSITE" id="PS00252">
    <property type="entry name" value="INTERFERON_A_B_D"/>
    <property type="match status" value="1"/>
</dbReference>
<evidence type="ECO:0000313" key="11">
    <source>
        <dbReference type="RefSeq" id="XP_025776305.1"/>
    </source>
</evidence>
<dbReference type="GO" id="GO:0051607">
    <property type="term" value="P:defense response to virus"/>
    <property type="evidence" value="ECO:0007669"/>
    <property type="project" value="UniProtKB-KW"/>
</dbReference>
<accession>A0A6P6HKH0</accession>
<comment type="subcellular location">
    <subcellularLocation>
        <location evidence="1">Secreted</location>
    </subcellularLocation>
</comment>
<dbReference type="Pfam" id="PF00143">
    <property type="entry name" value="Interferon"/>
    <property type="match status" value="1"/>
</dbReference>
<dbReference type="PROSITE" id="PS51257">
    <property type="entry name" value="PROKAR_LIPOPROTEIN"/>
    <property type="match status" value="1"/>
</dbReference>
<dbReference type="GO" id="GO:0005126">
    <property type="term" value="F:cytokine receptor binding"/>
    <property type="evidence" value="ECO:0007669"/>
    <property type="project" value="InterPro"/>
</dbReference>
<name>A0A6P6HKH0_PUMCO</name>
<proteinExistence type="inferred from homology"/>
<dbReference type="PANTHER" id="PTHR11691">
    <property type="entry name" value="TYPE I INTERFERON"/>
    <property type="match status" value="1"/>
</dbReference>
<dbReference type="GO" id="GO:0005125">
    <property type="term" value="F:cytokine activity"/>
    <property type="evidence" value="ECO:0007669"/>
    <property type="project" value="UniProtKB-KW"/>
</dbReference>
<dbReference type="RefSeq" id="XP_025776305.1">
    <property type="nucleotide sequence ID" value="XM_025920520.1"/>
</dbReference>
<dbReference type="Proteomes" id="UP000515131">
    <property type="component" value="Unplaced"/>
</dbReference>
<evidence type="ECO:0000256" key="3">
    <source>
        <dbReference type="ARBA" id="ARBA00022514"/>
    </source>
</evidence>
<dbReference type="InterPro" id="IPR009079">
    <property type="entry name" value="4_helix_cytokine-like_core"/>
</dbReference>
<evidence type="ECO:0000256" key="7">
    <source>
        <dbReference type="ARBA" id="ARBA00023157"/>
    </source>
</evidence>
<dbReference type="GO" id="GO:0005615">
    <property type="term" value="C:extracellular space"/>
    <property type="evidence" value="ECO:0007669"/>
    <property type="project" value="UniProtKB-KW"/>
</dbReference>
<keyword evidence="3 8" id="KW-0202">Cytokine</keyword>
<dbReference type="PANTHER" id="PTHR11691:SF73">
    <property type="entry name" value="INTERFERON BETA"/>
    <property type="match status" value="1"/>
</dbReference>
<sequence length="192" mass="22503">MTSRSLPSWALMLLLSSTACSLDCHFQRRGIWEIVQHLENLGGKFPLRCLKDRSNFRFLQVAKIDQLPEETAFPAIGEMLRQVFNTFSLNVSQSLWNESRLERLLSGLYQQTEKTGICLEQDSGQEDHSSSQREGTRLAIKNYFQGIRDYLQGQKYSHCAWEVIRVEIRRCFLFIEQLTRRHRDQEIGHLHN</sequence>
<gene>
    <name evidence="11" type="primary">LOC112857196</name>
</gene>
<keyword evidence="4" id="KW-0964">Secreted</keyword>
<evidence type="ECO:0000313" key="10">
    <source>
        <dbReference type="Proteomes" id="UP000515131"/>
    </source>
</evidence>
<evidence type="ECO:0000256" key="5">
    <source>
        <dbReference type="ARBA" id="ARBA00022729"/>
    </source>
</evidence>
<dbReference type="KEGG" id="pcoo:112857196"/>
<evidence type="ECO:0000256" key="8">
    <source>
        <dbReference type="RuleBase" id="RU000436"/>
    </source>
</evidence>
<keyword evidence="10" id="KW-1185">Reference proteome</keyword>
<evidence type="ECO:0000256" key="9">
    <source>
        <dbReference type="SAM" id="SignalP"/>
    </source>
</evidence>
<feature type="signal peptide" evidence="9">
    <location>
        <begin position="1"/>
        <end position="21"/>
    </location>
</feature>
<evidence type="ECO:0000256" key="6">
    <source>
        <dbReference type="ARBA" id="ARBA00023118"/>
    </source>
</evidence>
<dbReference type="GeneID" id="112857196"/>
<dbReference type="SUPFAM" id="SSF47266">
    <property type="entry name" value="4-helical cytokines"/>
    <property type="match status" value="1"/>
</dbReference>
<organism evidence="10 11">
    <name type="scientific">Puma concolor</name>
    <name type="common">Mountain lion</name>
    <name type="synonym">Felis concolor</name>
    <dbReference type="NCBI Taxonomy" id="9696"/>
    <lineage>
        <taxon>Eukaryota</taxon>
        <taxon>Metazoa</taxon>
        <taxon>Chordata</taxon>
        <taxon>Craniata</taxon>
        <taxon>Vertebrata</taxon>
        <taxon>Euteleostomi</taxon>
        <taxon>Mammalia</taxon>
        <taxon>Eutheria</taxon>
        <taxon>Laurasiatheria</taxon>
        <taxon>Carnivora</taxon>
        <taxon>Feliformia</taxon>
        <taxon>Felidae</taxon>
        <taxon>Felinae</taxon>
        <taxon>Puma</taxon>
    </lineage>
</organism>
<keyword evidence="7" id="KW-1015">Disulfide bond</keyword>
<dbReference type="InterPro" id="IPR000471">
    <property type="entry name" value="Interferon_alpha/beta/delta"/>
</dbReference>
<feature type="chain" id="PRO_5028425239" evidence="9">
    <location>
        <begin position="22"/>
        <end position="192"/>
    </location>
</feature>
<evidence type="ECO:0000256" key="4">
    <source>
        <dbReference type="ARBA" id="ARBA00022525"/>
    </source>
</evidence>
<evidence type="ECO:0000256" key="2">
    <source>
        <dbReference type="ARBA" id="ARBA00011033"/>
    </source>
</evidence>
<dbReference type="AlphaFoldDB" id="A0A6P6HKH0"/>
<comment type="similarity">
    <text evidence="2 8">Belongs to the alpha/beta interferon family.</text>
</comment>
<protein>
    <submittedName>
        <fullName evidence="11">Interferon beta-like</fullName>
    </submittedName>
</protein>
<keyword evidence="5 9" id="KW-0732">Signal</keyword>
<dbReference type="Gene3D" id="1.20.1250.10">
    <property type="match status" value="1"/>
</dbReference>